<reference evidence="5 6" key="1">
    <citation type="submission" date="2019-12" db="EMBL/GenBank/DDBJ databases">
        <title>A genome sequence resource for the geographically widespread anthracnose pathogen Colletotrichum asianum.</title>
        <authorList>
            <person name="Meng Y."/>
        </authorList>
    </citation>
    <scope>NUCLEOTIDE SEQUENCE [LARGE SCALE GENOMIC DNA]</scope>
    <source>
        <strain evidence="5 6">ICMP 18580</strain>
    </source>
</reference>
<name>A0A8H3ZKQ3_9PEZI</name>
<gene>
    <name evidence="5" type="ORF">GQ607_017477</name>
</gene>
<dbReference type="PROSITE" id="PS00455">
    <property type="entry name" value="AMP_BINDING"/>
    <property type="match status" value="1"/>
</dbReference>
<dbReference type="PANTHER" id="PTHR45527">
    <property type="entry name" value="NONRIBOSOMAL PEPTIDE SYNTHETASE"/>
    <property type="match status" value="1"/>
</dbReference>
<dbReference type="InterPro" id="IPR036736">
    <property type="entry name" value="ACP-like_sf"/>
</dbReference>
<dbReference type="GO" id="GO:0016874">
    <property type="term" value="F:ligase activity"/>
    <property type="evidence" value="ECO:0007669"/>
    <property type="project" value="UniProtKB-KW"/>
</dbReference>
<dbReference type="GO" id="GO:0044550">
    <property type="term" value="P:secondary metabolite biosynthetic process"/>
    <property type="evidence" value="ECO:0007669"/>
    <property type="project" value="TreeGrafter"/>
</dbReference>
<evidence type="ECO:0000256" key="3">
    <source>
        <dbReference type="ARBA" id="ARBA00022598"/>
    </source>
</evidence>
<dbReference type="InterPro" id="IPR045851">
    <property type="entry name" value="AMP-bd_C_sf"/>
</dbReference>
<dbReference type="Pfam" id="PF00668">
    <property type="entry name" value="Condensation"/>
    <property type="match status" value="1"/>
</dbReference>
<dbReference type="OrthoDB" id="416786at2759"/>
<dbReference type="Pfam" id="PF00501">
    <property type="entry name" value="AMP-binding"/>
    <property type="match status" value="1"/>
</dbReference>
<dbReference type="EMBL" id="WOWK01000214">
    <property type="protein sequence ID" value="KAF0315295.1"/>
    <property type="molecule type" value="Genomic_DNA"/>
</dbReference>
<dbReference type="SUPFAM" id="SSF56801">
    <property type="entry name" value="Acetyl-CoA synthetase-like"/>
    <property type="match status" value="1"/>
</dbReference>
<sequence length="1415" mass="155843">MASDFAKTSLPGDVINDVLGFCARQNVSEETFFIAAWSYTIAIYNAASLVTTSVIRDGKKNKVVIEFGSGMTILEACSALHCTKICSDTDSEHSPHSSTRGGELHDDPSTILFAQNGTFDLGSDIGGQGILPNIVIDGQFRIALYCLPHSVIALSSHAFLETFTTIIAQFATLPHDTLLGEVNVLGPLNRERLESWSPRDIPAVERCFHDYVDEHANNTPWKEAVVATEGPNFTYSQLSTLSSRLAKHLMNNGIKKGDIIPILFEKSSFAVLAIVAILKAGGAYVGFSAETPINFLRECSSIANAPLIITSNHHEDLVRKVSSRALVLDQPFVEGLENSTDDEGFSSPARPSDLAYLVFTSGSTGTPKAVMTEHRAYVTDALAQQKAALLKPSSRVLHFASYNFDATNFDVLSTLIAGGTICVPTEFDRINRLAGAINDLGANFLGVTATLAQILDPEDVPGLKTVILCGEANSPEIVEKWTRSGADVINGYGPSEASCAFSYNIYTRQSPRANNIGRALDGACWGWVVNPENHNQLLPIGAKGELLIQGPTLSRGYLNEPEKTAKVFIESPEWLPGKVVISMQRLYKTGDLVRQLPDQSFEVFGRIDTQVKLNGQRIELGEIEHKVSLLLGGDCTIAVEAVHLTSGEETASKVLIAFYATNVGGNGKDAAPLDIVNDSESELIDVQSIKKKLANDLKAIAIPQAFIPLLKMPVTSQGKLDRKCLRKIGSQLDKRRLAAFSGVTLRVKDEPLMDNFETILCELFAQSLSLSKREICRHSDFSSMGGDSLKAIKLVSLARKLGFSLSVPDILQTPRLFQLAEFLRRSTQNHESRCSYQPFSNIASQTILDEIQEIAMNASIPHEIEDVVQAADLQASCVAFSTYSEERRGINWLICDFDEPHDEIAVHRMCETLTERHSTLRTFFVPHSRALYQAVSKCFRPPTRTHLNLDNIEYATNTLIENNFRDRRVQMTCPQTAFELLSSHDSTKIQRLLIRISAAQYDGHSVSILSREMRSILNGCQLSEPEGSYQAYLHYARTIELDEGIEYWRSLLHGAEMTRIVKHKGSSHDVPSGLNFVDGVLVSMIESRLLESCCVGDRSSNTFGGSTKGAIVKTAWALTLAELTGKDDVVFGSTGWGRNHSVGFAEDVMGSCTSHIPTRLRITTSATGNSPRVTYGDLVEQLQTQHIASMRYENIGANTIVEKCTAWKRWTRFSSLLVFQGLDIGTPQNCSEDGGVAPTMRFTEIMDPGDRADVIVHVEPFGDQTRVMMVFAKERLPEDVAGVMMATFKQYLRLITQFPDQPVPLNKGDLFPLLPIICESAAIRRTLDVAINSRAKDTVKEVWMKVLDVDDGEFGMMREGSKSFLEVWGNSVSAAALARDYRSKGFAVSTEDMLRHQMAFEQMQMISMMIDGKQQ</sequence>
<evidence type="ECO:0000313" key="6">
    <source>
        <dbReference type="Proteomes" id="UP000434172"/>
    </source>
</evidence>
<dbReference type="GO" id="GO:0043041">
    <property type="term" value="P:amino acid activation for nonribosomal peptide biosynthetic process"/>
    <property type="evidence" value="ECO:0007669"/>
    <property type="project" value="TreeGrafter"/>
</dbReference>
<evidence type="ECO:0000313" key="5">
    <source>
        <dbReference type="EMBL" id="KAF0315295.1"/>
    </source>
</evidence>
<evidence type="ECO:0000256" key="1">
    <source>
        <dbReference type="ARBA" id="ARBA00022450"/>
    </source>
</evidence>
<dbReference type="PROSITE" id="PS50075">
    <property type="entry name" value="CARRIER"/>
    <property type="match status" value="1"/>
</dbReference>
<dbReference type="InterPro" id="IPR000873">
    <property type="entry name" value="AMP-dep_synth/lig_dom"/>
</dbReference>
<dbReference type="PANTHER" id="PTHR45527:SF16">
    <property type="entry name" value="NONRIBOSOMAL PEPTIDE SYNTHASE ATNA-RELATED"/>
    <property type="match status" value="1"/>
</dbReference>
<dbReference type="Gene3D" id="1.10.1200.10">
    <property type="entry name" value="ACP-like"/>
    <property type="match status" value="1"/>
</dbReference>
<dbReference type="GO" id="GO:0005737">
    <property type="term" value="C:cytoplasm"/>
    <property type="evidence" value="ECO:0007669"/>
    <property type="project" value="TreeGrafter"/>
</dbReference>
<protein>
    <recommendedName>
        <fullName evidence="4">Carrier domain-containing protein</fullName>
    </recommendedName>
</protein>
<dbReference type="InterPro" id="IPR010071">
    <property type="entry name" value="AA_adenyl_dom"/>
</dbReference>
<dbReference type="InterPro" id="IPR001242">
    <property type="entry name" value="Condensation_dom"/>
</dbReference>
<organism evidence="5 6">
    <name type="scientific">Colletotrichum asianum</name>
    <dbReference type="NCBI Taxonomy" id="702518"/>
    <lineage>
        <taxon>Eukaryota</taxon>
        <taxon>Fungi</taxon>
        <taxon>Dikarya</taxon>
        <taxon>Ascomycota</taxon>
        <taxon>Pezizomycotina</taxon>
        <taxon>Sordariomycetes</taxon>
        <taxon>Hypocreomycetidae</taxon>
        <taxon>Glomerellales</taxon>
        <taxon>Glomerellaceae</taxon>
        <taxon>Colletotrichum</taxon>
        <taxon>Colletotrichum gloeosporioides species complex</taxon>
    </lineage>
</organism>
<keyword evidence="3" id="KW-0436">Ligase</keyword>
<feature type="domain" description="Carrier" evidence="4">
    <location>
        <begin position="751"/>
        <end position="827"/>
    </location>
</feature>
<evidence type="ECO:0000256" key="2">
    <source>
        <dbReference type="ARBA" id="ARBA00022553"/>
    </source>
</evidence>
<dbReference type="Proteomes" id="UP000434172">
    <property type="component" value="Unassembled WGS sequence"/>
</dbReference>
<accession>A0A8H3ZKQ3</accession>
<dbReference type="Gene3D" id="3.30.300.30">
    <property type="match status" value="1"/>
</dbReference>
<dbReference type="Gene3D" id="3.30.559.10">
    <property type="entry name" value="Chloramphenicol acetyltransferase-like domain"/>
    <property type="match status" value="1"/>
</dbReference>
<dbReference type="Gene3D" id="3.40.50.12780">
    <property type="entry name" value="N-terminal domain of ligase-like"/>
    <property type="match status" value="1"/>
</dbReference>
<dbReference type="InterPro" id="IPR023213">
    <property type="entry name" value="CAT-like_dom_sf"/>
</dbReference>
<dbReference type="PROSITE" id="PS00012">
    <property type="entry name" value="PHOSPHOPANTETHEINE"/>
    <property type="match status" value="1"/>
</dbReference>
<dbReference type="NCBIfam" id="TIGR01733">
    <property type="entry name" value="AA-adenyl-dom"/>
    <property type="match status" value="1"/>
</dbReference>
<proteinExistence type="predicted"/>
<dbReference type="InterPro" id="IPR006162">
    <property type="entry name" value="Ppantetheine_attach_site"/>
</dbReference>
<dbReference type="InterPro" id="IPR042099">
    <property type="entry name" value="ANL_N_sf"/>
</dbReference>
<dbReference type="Pfam" id="PF00550">
    <property type="entry name" value="PP-binding"/>
    <property type="match status" value="1"/>
</dbReference>
<keyword evidence="2" id="KW-0597">Phosphoprotein</keyword>
<dbReference type="GO" id="GO:0031177">
    <property type="term" value="F:phosphopantetheine binding"/>
    <property type="evidence" value="ECO:0007669"/>
    <property type="project" value="TreeGrafter"/>
</dbReference>
<dbReference type="SUPFAM" id="SSF47336">
    <property type="entry name" value="ACP-like"/>
    <property type="match status" value="1"/>
</dbReference>
<dbReference type="Gene3D" id="3.30.559.30">
    <property type="entry name" value="Nonribosomal peptide synthetase, condensation domain"/>
    <property type="match status" value="1"/>
</dbReference>
<dbReference type="SUPFAM" id="SSF52777">
    <property type="entry name" value="CoA-dependent acyltransferases"/>
    <property type="match status" value="2"/>
</dbReference>
<comment type="caution">
    <text evidence="5">The sequence shown here is derived from an EMBL/GenBank/DDBJ whole genome shotgun (WGS) entry which is preliminary data.</text>
</comment>
<dbReference type="CDD" id="cd05918">
    <property type="entry name" value="A_NRPS_SidN3_like"/>
    <property type="match status" value="1"/>
</dbReference>
<evidence type="ECO:0000259" key="4">
    <source>
        <dbReference type="PROSITE" id="PS50075"/>
    </source>
</evidence>
<dbReference type="InterPro" id="IPR020845">
    <property type="entry name" value="AMP-binding_CS"/>
</dbReference>
<keyword evidence="1" id="KW-0596">Phosphopantetheine</keyword>
<dbReference type="InterPro" id="IPR009081">
    <property type="entry name" value="PP-bd_ACP"/>
</dbReference>
<keyword evidence="6" id="KW-1185">Reference proteome</keyword>